<dbReference type="NCBIfam" id="TIGR01884">
    <property type="entry name" value="cas_HTH"/>
    <property type="match status" value="1"/>
</dbReference>
<reference evidence="3 4" key="1">
    <citation type="journal article" date="2018" name="Syst. Appl. Microbiol.">
        <title>A new symbiotic nanoarchaeote (Candidatus Nanoclepta minutus) and its host (Zestosphaera tikiterensis gen. nov., sp. nov.) from a New Zealand hot spring.</title>
        <authorList>
            <person name="St John E."/>
            <person name="Liu Y."/>
            <person name="Podar M."/>
            <person name="Stott M.B."/>
            <person name="Meneghin J."/>
            <person name="Chen Z."/>
            <person name="Lagutin K."/>
            <person name="Mitchell K."/>
            <person name="Reysenbach A.L."/>
        </authorList>
    </citation>
    <scope>NUCLEOTIDE SEQUENCE [LARGE SCALE GENOMIC DNA]</scope>
    <source>
        <strain evidence="3">NZ3</strain>
    </source>
</reference>
<sequence length="208" mass="22827">MIPMGKAFVATLGFEPSAILRLVGEKGISSDDVIYLITSKTPHPRVENAIKSVKDFVDKISPKAFVEVLRLDENSLEENIATLAKLLKTMEEPIVDITGGPKGLSIALYLAAGFANIGKVYITTETTGERLEIPTIQPPTHTLTPKQVEILKQLPNKLTKIAENTKTSKSTISKQLKGLINKGLAYKENKTFHPTLQGKITLKLIEHK</sequence>
<evidence type="ECO:0000313" key="3">
    <source>
        <dbReference type="EMBL" id="PUA31183.1"/>
    </source>
</evidence>
<evidence type="ECO:0000259" key="1">
    <source>
        <dbReference type="Pfam" id="PF01022"/>
    </source>
</evidence>
<dbReference type="Pfam" id="PF22662">
    <property type="entry name" value="Csa3_N"/>
    <property type="match status" value="1"/>
</dbReference>
<feature type="domain" description="Csa3 N-terminal" evidence="2">
    <location>
        <begin position="6"/>
        <end position="116"/>
    </location>
</feature>
<proteinExistence type="predicted"/>
<name>A0A2R7Y149_9CREN</name>
<dbReference type="Pfam" id="PF01022">
    <property type="entry name" value="HTH_5"/>
    <property type="match status" value="1"/>
</dbReference>
<evidence type="ECO:0000313" key="4">
    <source>
        <dbReference type="Proteomes" id="UP000244093"/>
    </source>
</evidence>
<dbReference type="AlphaFoldDB" id="A0A2R7Y149"/>
<dbReference type="Gene3D" id="3.40.50.11700">
    <property type="match status" value="1"/>
</dbReference>
<dbReference type="Gene3D" id="1.10.10.10">
    <property type="entry name" value="Winged helix-like DNA-binding domain superfamily/Winged helix DNA-binding domain"/>
    <property type="match status" value="1"/>
</dbReference>
<gene>
    <name evidence="3" type="ORF">B7O98_09695</name>
</gene>
<dbReference type="InterPro" id="IPR054588">
    <property type="entry name" value="Csa3_N"/>
</dbReference>
<dbReference type="InterPro" id="IPR001845">
    <property type="entry name" value="HTH_ArsR_DNA-bd_dom"/>
</dbReference>
<comment type="caution">
    <text evidence="3">The sequence shown here is derived from an EMBL/GenBank/DDBJ whole genome shotgun (WGS) entry which is preliminary data.</text>
</comment>
<dbReference type="SUPFAM" id="SSF46785">
    <property type="entry name" value="Winged helix' DNA-binding domain"/>
    <property type="match status" value="1"/>
</dbReference>
<accession>A0A2R7Y149</accession>
<dbReference type="InterPro" id="IPR036390">
    <property type="entry name" value="WH_DNA-bd_sf"/>
</dbReference>
<organism evidence="3 4">
    <name type="scientific">Zestosphaera tikiterensis</name>
    <dbReference type="NCBI Taxonomy" id="1973259"/>
    <lineage>
        <taxon>Archaea</taxon>
        <taxon>Thermoproteota</taxon>
        <taxon>Thermoprotei</taxon>
        <taxon>Desulfurococcales</taxon>
        <taxon>Desulfurococcaceae</taxon>
        <taxon>Zestosphaera</taxon>
    </lineage>
</organism>
<protein>
    <submittedName>
        <fullName evidence="3">Uncharacterized protein</fullName>
    </submittedName>
</protein>
<evidence type="ECO:0000259" key="2">
    <source>
        <dbReference type="Pfam" id="PF22662"/>
    </source>
</evidence>
<dbReference type="Proteomes" id="UP000244093">
    <property type="component" value="Unassembled WGS sequence"/>
</dbReference>
<dbReference type="InterPro" id="IPR010163">
    <property type="entry name" value="Csa3"/>
</dbReference>
<feature type="domain" description="HTH arsR-type" evidence="1">
    <location>
        <begin position="145"/>
        <end position="187"/>
    </location>
</feature>
<dbReference type="EMBL" id="NBVN01000019">
    <property type="protein sequence ID" value="PUA31183.1"/>
    <property type="molecule type" value="Genomic_DNA"/>
</dbReference>
<dbReference type="InterPro" id="IPR036388">
    <property type="entry name" value="WH-like_DNA-bd_sf"/>
</dbReference>
<dbReference type="GO" id="GO:0003700">
    <property type="term" value="F:DNA-binding transcription factor activity"/>
    <property type="evidence" value="ECO:0007669"/>
    <property type="project" value="InterPro"/>
</dbReference>